<protein>
    <submittedName>
        <fullName evidence="1">Uncharacterized protein</fullName>
    </submittedName>
</protein>
<dbReference type="Proteomes" id="UP000623926">
    <property type="component" value="Chromosome"/>
</dbReference>
<sequence>MTTSADLLLTAAASMGGAMGTELWKPALKSLVTFRRRRHGGAAEGETETVARLDSLEQVVAAAEADQRQAMINAVEPQVREILASCVGDEPDTIRELIDALKAQGVEPPADVSVKQDVKNNLVFGNQNVAGRDNNFGGAR</sequence>
<reference evidence="1 2" key="1">
    <citation type="submission" date="2021-02" db="EMBL/GenBank/DDBJ databases">
        <title>FDA dAtabase for Regulatory Grade micrObial Sequences (FDA-ARGOS): Supporting development and validation of Infectious Disease Dx tests.</title>
        <authorList>
            <person name="Sproer C."/>
            <person name="Gronow S."/>
            <person name="Severitt S."/>
            <person name="Schroder I."/>
            <person name="Tallon L."/>
            <person name="Sadzewicz L."/>
            <person name="Zhao X."/>
            <person name="Boylan J."/>
            <person name="Ott S."/>
            <person name="Bowen H."/>
            <person name="Vavikolanu K."/>
            <person name="Mehta A."/>
            <person name="Aluvathingal J."/>
            <person name="Nadendla S."/>
            <person name="Lowell S."/>
            <person name="Myers T."/>
            <person name="Yan Y."/>
            <person name="Sichtig H."/>
        </authorList>
    </citation>
    <scope>NUCLEOTIDE SEQUENCE [LARGE SCALE GENOMIC DNA]</scope>
    <source>
        <strain evidence="1 2">FDAARGOS_1212</strain>
    </source>
</reference>
<dbReference type="RefSeq" id="WP_128647639.1">
    <property type="nucleotide sequence ID" value="NZ_CP070245.1"/>
</dbReference>
<evidence type="ECO:0000313" key="1">
    <source>
        <dbReference type="EMBL" id="QRV35992.1"/>
    </source>
</evidence>
<gene>
    <name evidence="1" type="ORF">I6J42_19490</name>
</gene>
<accession>A0ABD7D0F3</accession>
<dbReference type="AlphaFoldDB" id="A0ABD7D0F3"/>
<dbReference type="EMBL" id="CP070245">
    <property type="protein sequence ID" value="QRV35992.1"/>
    <property type="molecule type" value="Genomic_DNA"/>
</dbReference>
<evidence type="ECO:0000313" key="2">
    <source>
        <dbReference type="Proteomes" id="UP000623926"/>
    </source>
</evidence>
<name>A0ABD7D0F3_9ACTN</name>
<proteinExistence type="predicted"/>
<organism evidence="1 2">
    <name type="scientific">Streptomyces californicus</name>
    <dbReference type="NCBI Taxonomy" id="67351"/>
    <lineage>
        <taxon>Bacteria</taxon>
        <taxon>Bacillati</taxon>
        <taxon>Actinomycetota</taxon>
        <taxon>Actinomycetes</taxon>
        <taxon>Kitasatosporales</taxon>
        <taxon>Streptomycetaceae</taxon>
        <taxon>Streptomyces</taxon>
    </lineage>
</organism>